<dbReference type="RefSeq" id="WP_145051394.1">
    <property type="nucleotide sequence ID" value="NZ_CP036433.1"/>
</dbReference>
<dbReference type="Pfam" id="PF01408">
    <property type="entry name" value="GFO_IDH_MocA"/>
    <property type="match status" value="1"/>
</dbReference>
<dbReference type="InterPro" id="IPR050463">
    <property type="entry name" value="Gfo/Idh/MocA_oxidrdct_glycsds"/>
</dbReference>
<dbReference type="InterPro" id="IPR043906">
    <property type="entry name" value="Gfo/Idh/MocA_OxRdtase_bact_C"/>
</dbReference>
<dbReference type="Gene3D" id="3.40.50.720">
    <property type="entry name" value="NAD(P)-binding Rossmann-like Domain"/>
    <property type="match status" value="1"/>
</dbReference>
<dbReference type="Proteomes" id="UP000317648">
    <property type="component" value="Chromosome"/>
</dbReference>
<dbReference type="PANTHER" id="PTHR43818:SF5">
    <property type="entry name" value="OXIDOREDUCTASE FAMILY PROTEIN"/>
    <property type="match status" value="1"/>
</dbReference>
<dbReference type="InterPro" id="IPR000683">
    <property type="entry name" value="Gfo/Idh/MocA-like_OxRdtase_N"/>
</dbReference>
<proteinExistence type="predicted"/>
<gene>
    <name evidence="3" type="primary">iolG_6</name>
    <name evidence="3" type="ORF">Pla8534_16870</name>
</gene>
<evidence type="ECO:0000259" key="1">
    <source>
        <dbReference type="Pfam" id="PF01408"/>
    </source>
</evidence>
<dbReference type="Gene3D" id="3.30.360.10">
    <property type="entry name" value="Dihydrodipicolinate Reductase, domain 2"/>
    <property type="match status" value="1"/>
</dbReference>
<dbReference type="NCBIfam" id="TIGR01409">
    <property type="entry name" value="TAT_signal_seq"/>
    <property type="match status" value="1"/>
</dbReference>
<dbReference type="GO" id="GO:0050112">
    <property type="term" value="F:inositol 2-dehydrogenase (NAD+) activity"/>
    <property type="evidence" value="ECO:0007669"/>
    <property type="project" value="UniProtKB-EC"/>
</dbReference>
<dbReference type="AlphaFoldDB" id="A0A518DPY4"/>
<dbReference type="PANTHER" id="PTHR43818">
    <property type="entry name" value="BCDNA.GH03377"/>
    <property type="match status" value="1"/>
</dbReference>
<feature type="domain" description="Gfo/Idh/MocA-like oxidoreductase bacterial type C-terminal" evidence="2">
    <location>
        <begin position="215"/>
        <end position="433"/>
    </location>
</feature>
<evidence type="ECO:0000313" key="4">
    <source>
        <dbReference type="Proteomes" id="UP000317648"/>
    </source>
</evidence>
<dbReference type="InterPro" id="IPR036291">
    <property type="entry name" value="NAD(P)-bd_dom_sf"/>
</dbReference>
<dbReference type="Pfam" id="PF19051">
    <property type="entry name" value="GFO_IDH_MocA_C2"/>
    <property type="match status" value="1"/>
</dbReference>
<dbReference type="GO" id="GO:0000166">
    <property type="term" value="F:nucleotide binding"/>
    <property type="evidence" value="ECO:0007669"/>
    <property type="project" value="InterPro"/>
</dbReference>
<protein>
    <submittedName>
        <fullName evidence="3">Inositol 2-dehydrogenase</fullName>
        <ecNumber evidence="3">1.1.1.18</ecNumber>
    </submittedName>
</protein>
<dbReference type="KEGG" id="lcre:Pla8534_16870"/>
<dbReference type="InterPro" id="IPR006311">
    <property type="entry name" value="TAT_signal"/>
</dbReference>
<dbReference type="EC" id="1.1.1.18" evidence="3"/>
<dbReference type="OrthoDB" id="9788246at2"/>
<feature type="domain" description="Gfo/Idh/MocA-like oxidoreductase N-terminal" evidence="1">
    <location>
        <begin position="43"/>
        <end position="165"/>
    </location>
</feature>
<dbReference type="SUPFAM" id="SSF55347">
    <property type="entry name" value="Glyceraldehyde-3-phosphate dehydrogenase-like, C-terminal domain"/>
    <property type="match status" value="1"/>
</dbReference>
<dbReference type="PROSITE" id="PS51318">
    <property type="entry name" value="TAT"/>
    <property type="match status" value="1"/>
</dbReference>
<reference evidence="3 4" key="1">
    <citation type="submission" date="2019-02" db="EMBL/GenBank/DDBJ databases">
        <title>Deep-cultivation of Planctomycetes and their phenomic and genomic characterization uncovers novel biology.</title>
        <authorList>
            <person name="Wiegand S."/>
            <person name="Jogler M."/>
            <person name="Boedeker C."/>
            <person name="Pinto D."/>
            <person name="Vollmers J."/>
            <person name="Rivas-Marin E."/>
            <person name="Kohn T."/>
            <person name="Peeters S.H."/>
            <person name="Heuer A."/>
            <person name="Rast P."/>
            <person name="Oberbeckmann S."/>
            <person name="Bunk B."/>
            <person name="Jeske O."/>
            <person name="Meyerdierks A."/>
            <person name="Storesund J.E."/>
            <person name="Kallscheuer N."/>
            <person name="Luecker S."/>
            <person name="Lage O.M."/>
            <person name="Pohl T."/>
            <person name="Merkel B.J."/>
            <person name="Hornburger P."/>
            <person name="Mueller R.-W."/>
            <person name="Bruemmer F."/>
            <person name="Labrenz M."/>
            <person name="Spormann A.M."/>
            <person name="Op den Camp H."/>
            <person name="Overmann J."/>
            <person name="Amann R."/>
            <person name="Jetten M.S.M."/>
            <person name="Mascher T."/>
            <person name="Medema M.H."/>
            <person name="Devos D.P."/>
            <person name="Kaster A.-K."/>
            <person name="Ovreas L."/>
            <person name="Rohde M."/>
            <person name="Galperin M.Y."/>
            <person name="Jogler C."/>
        </authorList>
    </citation>
    <scope>NUCLEOTIDE SEQUENCE [LARGE SCALE GENOMIC DNA]</scope>
    <source>
        <strain evidence="3 4">Pla85_3_4</strain>
    </source>
</reference>
<dbReference type="EMBL" id="CP036433">
    <property type="protein sequence ID" value="QDU93902.1"/>
    <property type="molecule type" value="Genomic_DNA"/>
</dbReference>
<evidence type="ECO:0000259" key="2">
    <source>
        <dbReference type="Pfam" id="PF19051"/>
    </source>
</evidence>
<name>A0A518DPY4_9BACT</name>
<dbReference type="InterPro" id="IPR019546">
    <property type="entry name" value="TAT_signal_bac_arc"/>
</dbReference>
<evidence type="ECO:0000313" key="3">
    <source>
        <dbReference type="EMBL" id="QDU93902.1"/>
    </source>
</evidence>
<sequence>MILKPDRRRFLQAAAAAGAASSIVPAVSRGEEKREAPSRRLTLGCIGVGGKGRNNLGRFLTEKDVQVVAVCDVDENHTRLAADMVREKYGNDDCRVYADFRELLARDDIDAVSIATPDHWHALTAIAAAEAGKHIYCEKPLANSVGEGRAICNAVEQNKVLLQTGSHERSNPNARFAAELVRNGRIGKLREIVIHLPCDQAHHQQVKEFSSKPAASSVPEGFDYDFWLGHTAEAPYSEKRCHFWWRFILAYGGGEMTDRGAHIIDLAQLGAGTDATGPVLIEAKGVQNPDSLYDAYMDYQFVNTYGNGVRMTGKSEGPRGLKFIGDEGWIFVHVHGCKLEAEPASLLQTTFGENDVQLGRSPGHHRNFLDAVLHGAELMAPAEVGHRTATICHLNNIAMQVGRSLKWNPETEQIEGDEEASALLTPAMRSPWKL</sequence>
<organism evidence="3 4">
    <name type="scientific">Lignipirellula cremea</name>
    <dbReference type="NCBI Taxonomy" id="2528010"/>
    <lineage>
        <taxon>Bacteria</taxon>
        <taxon>Pseudomonadati</taxon>
        <taxon>Planctomycetota</taxon>
        <taxon>Planctomycetia</taxon>
        <taxon>Pirellulales</taxon>
        <taxon>Pirellulaceae</taxon>
        <taxon>Lignipirellula</taxon>
    </lineage>
</organism>
<accession>A0A518DPY4</accession>
<keyword evidence="3" id="KW-0560">Oxidoreductase</keyword>
<dbReference type="SUPFAM" id="SSF51735">
    <property type="entry name" value="NAD(P)-binding Rossmann-fold domains"/>
    <property type="match status" value="1"/>
</dbReference>
<keyword evidence="4" id="KW-1185">Reference proteome</keyword>